<evidence type="ECO:0000313" key="4">
    <source>
        <dbReference type="EMBL" id="KAH0557233.1"/>
    </source>
</evidence>
<sequence length="473" mass="54107">MDNSVLLRVAVIENKPDGVKLIMSRGFNVNSVLSKTGPASGYTALHWATAKNRLNIVKQLIQNYQADINSLADDGVQPIHLASFLGYLDVLEFLLKSGADANASFDKKVLAKYVKDCQWCEDFSKMSLLTFATLTNKSLLASYLLDHGASVYVSSARNKTLLMYAVEKNHYNIACQKEFMMYDGKLLNARDDAGLHVFHYMLHQSKFGQLRFDGKQVKEASGSVFLEMMINAGADVDAMVNGDPDTLLVNMAAWRFCYDLLKIPFNLERSSKEGRPLKYVTMPVDPQSRADGDLDKEREICTRWILKILVLKRALGLFVPEEETKLMDELVNKDDHVRGIVQGFQQKFVEGFLMQRNVGETSFLEVAKMLFIRRRVDNLEILKSFMSELQDELDEEDGHFDGIDDEDEYDTQMFITLLWKKMDEVEERSELMDKLKKVVNLRKAIPLSFEIVLLVVEFLDNRQLEKFISAFYK</sequence>
<gene>
    <name evidence="4" type="ORF">KQX54_002042</name>
</gene>
<evidence type="ECO:0000313" key="5">
    <source>
        <dbReference type="Proteomes" id="UP000826195"/>
    </source>
</evidence>
<name>A0AAV7IB59_COTGL</name>
<feature type="repeat" description="ANK" evidence="3">
    <location>
        <begin position="74"/>
        <end position="106"/>
    </location>
</feature>
<dbReference type="PANTHER" id="PTHR24198">
    <property type="entry name" value="ANKYRIN REPEAT AND PROTEIN KINASE DOMAIN-CONTAINING PROTEIN"/>
    <property type="match status" value="1"/>
</dbReference>
<dbReference type="AlphaFoldDB" id="A0AAV7IB59"/>
<evidence type="ECO:0000256" key="1">
    <source>
        <dbReference type="ARBA" id="ARBA00022737"/>
    </source>
</evidence>
<dbReference type="PANTHER" id="PTHR24198:SF165">
    <property type="entry name" value="ANKYRIN REPEAT-CONTAINING PROTEIN-RELATED"/>
    <property type="match status" value="1"/>
</dbReference>
<keyword evidence="5" id="KW-1185">Reference proteome</keyword>
<reference evidence="4 5" key="1">
    <citation type="journal article" date="2021" name="J. Hered.">
        <title>A chromosome-level genome assembly of the parasitoid wasp, Cotesia glomerata (Hymenoptera: Braconidae).</title>
        <authorList>
            <person name="Pinto B.J."/>
            <person name="Weis J.J."/>
            <person name="Gamble T."/>
            <person name="Ode P.J."/>
            <person name="Paul R."/>
            <person name="Zaspel J.M."/>
        </authorList>
    </citation>
    <scope>NUCLEOTIDE SEQUENCE [LARGE SCALE GENOMIC DNA]</scope>
    <source>
        <strain evidence="4">CgM1</strain>
    </source>
</reference>
<dbReference type="InterPro" id="IPR002110">
    <property type="entry name" value="Ankyrin_rpt"/>
</dbReference>
<dbReference type="EMBL" id="JAHXZJ010000747">
    <property type="protein sequence ID" value="KAH0557233.1"/>
    <property type="molecule type" value="Genomic_DNA"/>
</dbReference>
<dbReference type="Proteomes" id="UP000826195">
    <property type="component" value="Unassembled WGS sequence"/>
</dbReference>
<keyword evidence="1" id="KW-0677">Repeat</keyword>
<proteinExistence type="predicted"/>
<evidence type="ECO:0000256" key="3">
    <source>
        <dbReference type="PROSITE-ProRule" id="PRU00023"/>
    </source>
</evidence>
<organism evidence="4 5">
    <name type="scientific">Cotesia glomerata</name>
    <name type="common">Lepidopteran parasitic wasp</name>
    <name type="synonym">Apanteles glomeratus</name>
    <dbReference type="NCBI Taxonomy" id="32391"/>
    <lineage>
        <taxon>Eukaryota</taxon>
        <taxon>Metazoa</taxon>
        <taxon>Ecdysozoa</taxon>
        <taxon>Arthropoda</taxon>
        <taxon>Hexapoda</taxon>
        <taxon>Insecta</taxon>
        <taxon>Pterygota</taxon>
        <taxon>Neoptera</taxon>
        <taxon>Endopterygota</taxon>
        <taxon>Hymenoptera</taxon>
        <taxon>Apocrita</taxon>
        <taxon>Ichneumonoidea</taxon>
        <taxon>Braconidae</taxon>
        <taxon>Microgastrinae</taxon>
        <taxon>Cotesia</taxon>
    </lineage>
</organism>
<dbReference type="Pfam" id="PF12796">
    <property type="entry name" value="Ank_2"/>
    <property type="match status" value="1"/>
</dbReference>
<dbReference type="InterPro" id="IPR036770">
    <property type="entry name" value="Ankyrin_rpt-contain_sf"/>
</dbReference>
<accession>A0AAV7IB59</accession>
<feature type="repeat" description="ANK" evidence="3">
    <location>
        <begin position="40"/>
        <end position="73"/>
    </location>
</feature>
<dbReference type="PROSITE" id="PS50297">
    <property type="entry name" value="ANK_REP_REGION"/>
    <property type="match status" value="2"/>
</dbReference>
<dbReference type="PRINTS" id="PR01415">
    <property type="entry name" value="ANKYRIN"/>
</dbReference>
<protein>
    <submittedName>
        <fullName evidence="4">Uncharacterized protein</fullName>
    </submittedName>
</protein>
<comment type="caution">
    <text evidence="4">The sequence shown here is derived from an EMBL/GenBank/DDBJ whole genome shotgun (WGS) entry which is preliminary data.</text>
</comment>
<dbReference type="Gene3D" id="1.25.40.20">
    <property type="entry name" value="Ankyrin repeat-containing domain"/>
    <property type="match status" value="2"/>
</dbReference>
<dbReference type="SUPFAM" id="SSF48403">
    <property type="entry name" value="Ankyrin repeat"/>
    <property type="match status" value="1"/>
</dbReference>
<dbReference type="PROSITE" id="PS50088">
    <property type="entry name" value="ANK_REPEAT"/>
    <property type="match status" value="2"/>
</dbReference>
<dbReference type="SMART" id="SM00248">
    <property type="entry name" value="ANK"/>
    <property type="match status" value="5"/>
</dbReference>
<keyword evidence="2 3" id="KW-0040">ANK repeat</keyword>
<evidence type="ECO:0000256" key="2">
    <source>
        <dbReference type="ARBA" id="ARBA00023043"/>
    </source>
</evidence>